<gene>
    <name evidence="11" type="primary">gspJ</name>
    <name evidence="11" type="ORF">ACFO6Q_00040</name>
</gene>
<reference evidence="12" key="1">
    <citation type="journal article" date="2019" name="Int. J. Syst. Evol. Microbiol.">
        <title>The Global Catalogue of Microorganisms (GCM) 10K type strain sequencing project: providing services to taxonomists for standard genome sequencing and annotation.</title>
        <authorList>
            <consortium name="The Broad Institute Genomics Platform"/>
            <consortium name="The Broad Institute Genome Sequencing Center for Infectious Disease"/>
            <person name="Wu L."/>
            <person name="Ma J."/>
        </authorList>
    </citation>
    <scope>NUCLEOTIDE SEQUENCE [LARGE SCALE GENOMIC DNA]</scope>
    <source>
        <strain evidence="12">CCUG 30340</strain>
    </source>
</reference>
<organism evidence="11 12">
    <name type="scientific">Dokdonella ginsengisoli</name>
    <dbReference type="NCBI Taxonomy" id="363846"/>
    <lineage>
        <taxon>Bacteria</taxon>
        <taxon>Pseudomonadati</taxon>
        <taxon>Pseudomonadota</taxon>
        <taxon>Gammaproteobacteria</taxon>
        <taxon>Lysobacterales</taxon>
        <taxon>Rhodanobacteraceae</taxon>
        <taxon>Dokdonella</taxon>
    </lineage>
</organism>
<dbReference type="NCBIfam" id="TIGR01711">
    <property type="entry name" value="gspJ"/>
    <property type="match status" value="1"/>
</dbReference>
<dbReference type="EMBL" id="JBHSHD010000001">
    <property type="protein sequence ID" value="MFC4818694.1"/>
    <property type="molecule type" value="Genomic_DNA"/>
</dbReference>
<dbReference type="PANTHER" id="PTHR39583:SF2">
    <property type="entry name" value="TYPE II SECRETION SYSTEM PROTEIN J"/>
    <property type="match status" value="1"/>
</dbReference>
<dbReference type="SUPFAM" id="SSF54523">
    <property type="entry name" value="Pili subunits"/>
    <property type="match status" value="1"/>
</dbReference>
<keyword evidence="12" id="KW-1185">Reference proteome</keyword>
<evidence type="ECO:0000256" key="1">
    <source>
        <dbReference type="ARBA" id="ARBA00004377"/>
    </source>
</evidence>
<dbReference type="RefSeq" id="WP_380018419.1">
    <property type="nucleotide sequence ID" value="NZ_JBHSHD010000001.1"/>
</dbReference>
<keyword evidence="4" id="KW-1003">Cell membrane</keyword>
<accession>A0ABV9QQP1</accession>
<dbReference type="Pfam" id="PF11612">
    <property type="entry name" value="T2SSJ"/>
    <property type="match status" value="1"/>
</dbReference>
<dbReference type="Gene3D" id="3.10.610.10">
    <property type="entry name" value="GSPII I/J protein-like"/>
    <property type="match status" value="1"/>
</dbReference>
<evidence type="ECO:0000256" key="9">
    <source>
        <dbReference type="ARBA" id="ARBA00023136"/>
    </source>
</evidence>
<proteinExistence type="inferred from homology"/>
<name>A0ABV9QQP1_9GAMM</name>
<sequence>MKPSRGFSLLELLVALAVFAALAAAAYGGLGQLARTRAALAERQDRLAAVTRAVASLERDLRQAVSRPVLGNSGSDALPALAGAPAAVEFTRLGYANPRAEPRSHLERVAYSLDAGTLRRGRYAVLDRAPGSAPATTTLLERAGELRLRYLGCEGSWRDTWPPSAPTACSPVAVRERLPRAVEFRLMLPDLGEIRRLVELPSTPLPVVGGGQ</sequence>
<dbReference type="PANTHER" id="PTHR39583">
    <property type="entry name" value="TYPE II SECRETION SYSTEM PROTEIN J-RELATED"/>
    <property type="match status" value="1"/>
</dbReference>
<evidence type="ECO:0000256" key="3">
    <source>
        <dbReference type="ARBA" id="ARBA00021539"/>
    </source>
</evidence>
<dbReference type="InterPro" id="IPR012902">
    <property type="entry name" value="N_methyl_site"/>
</dbReference>
<keyword evidence="7" id="KW-0812">Transmembrane</keyword>
<comment type="similarity">
    <text evidence="2">Belongs to the GSP J family.</text>
</comment>
<dbReference type="InterPro" id="IPR051621">
    <property type="entry name" value="T2SS_protein_J"/>
</dbReference>
<dbReference type="Proteomes" id="UP001595886">
    <property type="component" value="Unassembled WGS sequence"/>
</dbReference>
<keyword evidence="10" id="KW-0175">Coiled coil</keyword>
<feature type="coiled-coil region" evidence="10">
    <location>
        <begin position="40"/>
        <end position="67"/>
    </location>
</feature>
<comment type="subcellular location">
    <subcellularLocation>
        <location evidence="1">Cell inner membrane</location>
        <topology evidence="1">Single-pass membrane protein</topology>
    </subcellularLocation>
</comment>
<dbReference type="PROSITE" id="PS00409">
    <property type="entry name" value="PROKAR_NTER_METHYL"/>
    <property type="match status" value="1"/>
</dbReference>
<dbReference type="Gene3D" id="2.10.70.20">
    <property type="entry name" value="gspk-gspi-gspj complex like domains"/>
    <property type="match status" value="1"/>
</dbReference>
<evidence type="ECO:0000313" key="12">
    <source>
        <dbReference type="Proteomes" id="UP001595886"/>
    </source>
</evidence>
<keyword evidence="8" id="KW-1133">Transmembrane helix</keyword>
<comment type="caution">
    <text evidence="11">The sequence shown here is derived from an EMBL/GenBank/DDBJ whole genome shotgun (WGS) entry which is preliminary data.</text>
</comment>
<evidence type="ECO:0000313" key="11">
    <source>
        <dbReference type="EMBL" id="MFC4818694.1"/>
    </source>
</evidence>
<dbReference type="Pfam" id="PF07963">
    <property type="entry name" value="N_methyl"/>
    <property type="match status" value="1"/>
</dbReference>
<evidence type="ECO:0000256" key="5">
    <source>
        <dbReference type="ARBA" id="ARBA00022481"/>
    </source>
</evidence>
<dbReference type="InterPro" id="IPR010055">
    <property type="entry name" value="T2SS_protein-GspJ"/>
</dbReference>
<evidence type="ECO:0000256" key="4">
    <source>
        <dbReference type="ARBA" id="ARBA00022475"/>
    </source>
</evidence>
<protein>
    <recommendedName>
        <fullName evidence="3">Type II secretion system protein J</fullName>
    </recommendedName>
</protein>
<dbReference type="InterPro" id="IPR045584">
    <property type="entry name" value="Pilin-like"/>
</dbReference>
<evidence type="ECO:0000256" key="8">
    <source>
        <dbReference type="ARBA" id="ARBA00022989"/>
    </source>
</evidence>
<dbReference type="NCBIfam" id="TIGR02532">
    <property type="entry name" value="IV_pilin_GFxxxE"/>
    <property type="match status" value="1"/>
</dbReference>
<evidence type="ECO:0000256" key="2">
    <source>
        <dbReference type="ARBA" id="ARBA00011084"/>
    </source>
</evidence>
<keyword evidence="5" id="KW-0488">Methylation</keyword>
<keyword evidence="6" id="KW-0997">Cell inner membrane</keyword>
<evidence type="ECO:0000256" key="6">
    <source>
        <dbReference type="ARBA" id="ARBA00022519"/>
    </source>
</evidence>
<evidence type="ECO:0000256" key="7">
    <source>
        <dbReference type="ARBA" id="ARBA00022692"/>
    </source>
</evidence>
<keyword evidence="9" id="KW-0472">Membrane</keyword>
<evidence type="ECO:0000256" key="10">
    <source>
        <dbReference type="SAM" id="Coils"/>
    </source>
</evidence>